<dbReference type="KEGG" id="sfi:SFUL_6251"/>
<protein>
    <submittedName>
        <fullName evidence="3">40-residue YVTN beta-propeller repeat-containing protein</fullName>
    </submittedName>
</protein>
<evidence type="ECO:0000313" key="3">
    <source>
        <dbReference type="EMBL" id="AGK81134.1"/>
    </source>
</evidence>
<sequence>MDEQRITPMSKAPHGRPRAGLSLLALLALLLTLLASPAGAAPQAPAAAAPFKVIAFYNGTWDAAHISFVKEANDWFPRAGAEHGFTYTSTTNWNLLADSTALTQYQVVLFLDDAPQAAAQRAGFEAYMRGGGAWMGFHVAAFTTSAQNWPWYYNQFLGSGNFATNTWGPTTATLHTDHRTHPSTGHLPGTFTSSVSEWYSWSRNLRTNPDIDVLASVDPVSFPLGTDPNQSWYSGDYPIVWTNKNYRMLYANFGHNAMNYATNTPLSSTFASATQNTFLLDGLTWLGTGSTGNPGPDDPISPTAWYSLTSAANGRCADTRAAATANGTVVQQYACNGTTAQQFRFQPTDGGFTRIAARNDPAKAVDVTGVSTADNAPLQLWTYSGGTNQQWKPVREASGRYHFTARHSGKCLSLPAGGGEQSTALVQRTCDGSTAQSFALAG</sequence>
<dbReference type="InterPro" id="IPR029062">
    <property type="entry name" value="Class_I_gatase-like"/>
</dbReference>
<proteinExistence type="predicted"/>
<reference evidence="3 4" key="1">
    <citation type="submission" date="2013-04" db="EMBL/GenBank/DDBJ databases">
        <title>Complete genome sequence of Streptomyces fulvissimus.</title>
        <authorList>
            <person name="Myronovskyi M."/>
            <person name="Tokovenko B."/>
            <person name="Manderscheid N."/>
            <person name="Petzke L."/>
            <person name="Luzhetskyy A."/>
        </authorList>
    </citation>
    <scope>NUCLEOTIDE SEQUENCE [LARGE SCALE GENOMIC DNA]</scope>
    <source>
        <strain evidence="3 4">DSM 40593</strain>
    </source>
</reference>
<evidence type="ECO:0000313" key="4">
    <source>
        <dbReference type="Proteomes" id="UP000013304"/>
    </source>
</evidence>
<dbReference type="PATRIC" id="fig|1303692.3.peg.6289"/>
<evidence type="ECO:0000256" key="1">
    <source>
        <dbReference type="SAM" id="SignalP"/>
    </source>
</evidence>
<dbReference type="Pfam" id="PF00652">
    <property type="entry name" value="Ricin_B_lectin"/>
    <property type="match status" value="1"/>
</dbReference>
<dbReference type="Gene3D" id="2.80.10.50">
    <property type="match status" value="2"/>
</dbReference>
<dbReference type="InterPro" id="IPR000772">
    <property type="entry name" value="Ricin_B_lectin"/>
</dbReference>
<accession>N0D1T5</accession>
<dbReference type="Proteomes" id="UP000013304">
    <property type="component" value="Chromosome"/>
</dbReference>
<dbReference type="SUPFAM" id="SSF52317">
    <property type="entry name" value="Class I glutamine amidotransferase-like"/>
    <property type="match status" value="1"/>
</dbReference>
<feature type="domain" description="Ricin B lectin" evidence="2">
    <location>
        <begin position="304"/>
        <end position="441"/>
    </location>
</feature>
<dbReference type="PROSITE" id="PS50231">
    <property type="entry name" value="RICIN_B_LECTIN"/>
    <property type="match status" value="1"/>
</dbReference>
<dbReference type="HOGENOM" id="CLU_681117_0_0_11"/>
<dbReference type="SMART" id="SM00458">
    <property type="entry name" value="RICIN"/>
    <property type="match status" value="1"/>
</dbReference>
<dbReference type="Pfam" id="PF06283">
    <property type="entry name" value="ThuA"/>
    <property type="match status" value="1"/>
</dbReference>
<dbReference type="SUPFAM" id="SSF50370">
    <property type="entry name" value="Ricin B-like lectins"/>
    <property type="match status" value="1"/>
</dbReference>
<feature type="chain" id="PRO_5004105883" evidence="1">
    <location>
        <begin position="41"/>
        <end position="442"/>
    </location>
</feature>
<dbReference type="EMBL" id="CP005080">
    <property type="protein sequence ID" value="AGK81134.1"/>
    <property type="molecule type" value="Genomic_DNA"/>
</dbReference>
<name>N0D1T5_STRMI</name>
<dbReference type="InterPro" id="IPR029010">
    <property type="entry name" value="ThuA-like"/>
</dbReference>
<gene>
    <name evidence="3" type="ORF">SFUL_6251</name>
</gene>
<dbReference type="Gene3D" id="3.40.50.880">
    <property type="match status" value="1"/>
</dbReference>
<dbReference type="AlphaFoldDB" id="N0D1T5"/>
<keyword evidence="1" id="KW-0732">Signal</keyword>
<organism evidence="3 4">
    <name type="scientific">Streptomyces microflavus DSM 40593</name>
    <dbReference type="NCBI Taxonomy" id="1303692"/>
    <lineage>
        <taxon>Bacteria</taxon>
        <taxon>Bacillati</taxon>
        <taxon>Actinomycetota</taxon>
        <taxon>Actinomycetes</taxon>
        <taxon>Kitasatosporales</taxon>
        <taxon>Streptomycetaceae</taxon>
        <taxon>Streptomyces</taxon>
    </lineage>
</organism>
<dbReference type="InterPro" id="IPR035992">
    <property type="entry name" value="Ricin_B-like_lectins"/>
</dbReference>
<dbReference type="CDD" id="cd00161">
    <property type="entry name" value="beta-trefoil_Ricin-like"/>
    <property type="match status" value="1"/>
</dbReference>
<dbReference type="eggNOG" id="COG3828">
    <property type="taxonomic scope" value="Bacteria"/>
</dbReference>
<feature type="signal peptide" evidence="1">
    <location>
        <begin position="1"/>
        <end position="40"/>
    </location>
</feature>
<evidence type="ECO:0000259" key="2">
    <source>
        <dbReference type="SMART" id="SM00458"/>
    </source>
</evidence>